<gene>
    <name evidence="6" type="ORF">SAMN03080603_00745</name>
</gene>
<dbReference type="EMBL" id="FNPD01000003">
    <property type="protein sequence ID" value="SDX81062.1"/>
    <property type="molecule type" value="Genomic_DNA"/>
</dbReference>
<protein>
    <submittedName>
        <fullName evidence="6">TIGR00269 family protein</fullName>
    </submittedName>
</protein>
<organism evidence="6 7">
    <name type="scientific">Acetomicrobium thermoterrenum DSM 13490</name>
    <dbReference type="NCBI Taxonomy" id="1120987"/>
    <lineage>
        <taxon>Bacteria</taxon>
        <taxon>Thermotogati</taxon>
        <taxon>Synergistota</taxon>
        <taxon>Synergistia</taxon>
        <taxon>Synergistales</taxon>
        <taxon>Acetomicrobiaceae</taxon>
        <taxon>Acetomicrobium</taxon>
    </lineage>
</organism>
<feature type="binding site" evidence="2">
    <location>
        <position position="3"/>
    </location>
    <ligand>
        <name>Zn(2+)</name>
        <dbReference type="ChEBI" id="CHEBI:29105"/>
        <label>1</label>
    </ligand>
</feature>
<dbReference type="PANTHER" id="PTHR11807">
    <property type="entry name" value="ATPASES OF THE PP SUPERFAMILY-RELATED"/>
    <property type="match status" value="1"/>
</dbReference>
<dbReference type="GO" id="GO:0000049">
    <property type="term" value="F:tRNA binding"/>
    <property type="evidence" value="ECO:0007669"/>
    <property type="project" value="TreeGrafter"/>
</dbReference>
<dbReference type="SUPFAM" id="SSF52402">
    <property type="entry name" value="Adenine nucleotide alpha hydrolases-like"/>
    <property type="match status" value="1"/>
</dbReference>
<evidence type="ECO:0000313" key="6">
    <source>
        <dbReference type="EMBL" id="SDX81062.1"/>
    </source>
</evidence>
<evidence type="ECO:0000256" key="3">
    <source>
        <dbReference type="PIRSR" id="PIRSR004976-51"/>
    </source>
</evidence>
<keyword evidence="1" id="KW-0808">Transferase</keyword>
<dbReference type="Pfam" id="PF22082">
    <property type="entry name" value="TtuA_LIM_N"/>
    <property type="match status" value="1"/>
</dbReference>
<feature type="binding site" evidence="3">
    <location>
        <position position="163"/>
    </location>
    <ligand>
        <name>ATP</name>
        <dbReference type="ChEBI" id="CHEBI:30616"/>
    </ligand>
</feature>
<evidence type="ECO:0000256" key="1">
    <source>
        <dbReference type="ARBA" id="ARBA00022679"/>
    </source>
</evidence>
<keyword evidence="2" id="KW-0479">Metal-binding</keyword>
<reference evidence="7" key="1">
    <citation type="submission" date="2016-10" db="EMBL/GenBank/DDBJ databases">
        <authorList>
            <person name="Varghese N."/>
            <person name="Submissions S."/>
        </authorList>
    </citation>
    <scope>NUCLEOTIDE SEQUENCE [LARGE SCALE GENOMIC DNA]</scope>
    <source>
        <strain evidence="7">DSM 13490</strain>
    </source>
</reference>
<feature type="binding site" evidence="2">
    <location>
        <position position="22"/>
    </location>
    <ligand>
        <name>Zn(2+)</name>
        <dbReference type="ChEBI" id="CHEBI:29105"/>
        <label>1</label>
    </ligand>
</feature>
<dbReference type="AlphaFoldDB" id="A0A1H3EQN1"/>
<dbReference type="InterPro" id="IPR014729">
    <property type="entry name" value="Rossmann-like_a/b/a_fold"/>
</dbReference>
<dbReference type="Pfam" id="PF01171">
    <property type="entry name" value="ATP_bind_3"/>
    <property type="match status" value="1"/>
</dbReference>
<feature type="binding site" evidence="2">
    <location>
        <position position="277"/>
    </location>
    <ligand>
        <name>Zn(2+)</name>
        <dbReference type="ChEBI" id="CHEBI:29105"/>
        <label>2</label>
    </ligand>
</feature>
<dbReference type="Gene3D" id="3.40.50.620">
    <property type="entry name" value="HUPs"/>
    <property type="match status" value="1"/>
</dbReference>
<feature type="binding site" evidence="2">
    <location>
        <position position="6"/>
    </location>
    <ligand>
        <name>Zn(2+)</name>
        <dbReference type="ChEBI" id="CHEBI:29105"/>
        <label>1</label>
    </ligand>
</feature>
<keyword evidence="3" id="KW-0067">ATP-binding</keyword>
<proteinExistence type="predicted"/>
<dbReference type="RefSeq" id="WP_091460786.1">
    <property type="nucleotide sequence ID" value="NZ_FNPD01000003.1"/>
</dbReference>
<name>A0A1H3EQN1_9BACT</name>
<dbReference type="InterPro" id="IPR011063">
    <property type="entry name" value="TilS/TtcA_N"/>
</dbReference>
<feature type="domain" description="tRNA(Ile)-lysidine/2-thiocytidine synthase N-terminal" evidence="4">
    <location>
        <begin position="49"/>
        <end position="222"/>
    </location>
</feature>
<keyword evidence="3" id="KW-0547">Nucleotide-binding</keyword>
<evidence type="ECO:0000256" key="2">
    <source>
        <dbReference type="PIRSR" id="PIRSR004976-50"/>
    </source>
</evidence>
<feature type="binding site" evidence="3">
    <location>
        <position position="158"/>
    </location>
    <ligand>
        <name>ATP</name>
        <dbReference type="ChEBI" id="CHEBI:30616"/>
    </ligand>
</feature>
<dbReference type="PIRSF" id="PIRSF004976">
    <property type="entry name" value="ATPase_YdaO"/>
    <property type="match status" value="1"/>
</dbReference>
<dbReference type="InterPro" id="IPR035107">
    <property type="entry name" value="tRNA_thiolation_TtcA_Ctu1"/>
</dbReference>
<feature type="binding site" evidence="3">
    <location>
        <begin position="53"/>
        <end position="55"/>
    </location>
    <ligand>
        <name>ATP</name>
        <dbReference type="ChEBI" id="CHEBI:30616"/>
    </ligand>
</feature>
<keyword evidence="2" id="KW-0862">Zinc</keyword>
<dbReference type="GO" id="GO:0002144">
    <property type="term" value="C:cytosolic tRNA wobble base thiouridylase complex"/>
    <property type="evidence" value="ECO:0007669"/>
    <property type="project" value="TreeGrafter"/>
</dbReference>
<evidence type="ECO:0000259" key="5">
    <source>
        <dbReference type="Pfam" id="PF22082"/>
    </source>
</evidence>
<dbReference type="GO" id="GO:0002143">
    <property type="term" value="P:tRNA wobble position uridine thiolation"/>
    <property type="evidence" value="ECO:0007669"/>
    <property type="project" value="TreeGrafter"/>
</dbReference>
<dbReference type="GO" id="GO:0016740">
    <property type="term" value="F:transferase activity"/>
    <property type="evidence" value="ECO:0007669"/>
    <property type="project" value="UniProtKB-KW"/>
</dbReference>
<feature type="binding site" evidence="3">
    <location>
        <position position="79"/>
    </location>
    <ligand>
        <name>ATP</name>
        <dbReference type="ChEBI" id="CHEBI:30616"/>
    </ligand>
</feature>
<keyword evidence="7" id="KW-1185">Reference proteome</keyword>
<accession>A0A1H3EQN1</accession>
<feature type="binding site" evidence="2">
    <location>
        <position position="292"/>
    </location>
    <ligand>
        <name>Zn(2+)</name>
        <dbReference type="ChEBI" id="CHEBI:29105"/>
        <label>2</label>
    </ligand>
</feature>
<dbReference type="CDD" id="cd01993">
    <property type="entry name" value="TtuA-like"/>
    <property type="match status" value="1"/>
</dbReference>
<feature type="binding site" evidence="2">
    <location>
        <position position="25"/>
    </location>
    <ligand>
        <name>Zn(2+)</name>
        <dbReference type="ChEBI" id="CHEBI:29105"/>
        <label>1</label>
    </ligand>
</feature>
<feature type="binding site" evidence="2">
    <location>
        <position position="280"/>
    </location>
    <ligand>
        <name>Zn(2+)</name>
        <dbReference type="ChEBI" id="CHEBI:29105"/>
        <label>2</label>
    </ligand>
</feature>
<dbReference type="GO" id="GO:0005524">
    <property type="term" value="F:ATP binding"/>
    <property type="evidence" value="ECO:0007669"/>
    <property type="project" value="UniProtKB-KW"/>
</dbReference>
<evidence type="ECO:0000313" key="7">
    <source>
        <dbReference type="Proteomes" id="UP000199266"/>
    </source>
</evidence>
<dbReference type="InterPro" id="IPR054306">
    <property type="entry name" value="TtuA-like_LIM_N"/>
</dbReference>
<feature type="binding site" evidence="2">
    <location>
        <position position="289"/>
    </location>
    <ligand>
        <name>Zn(2+)</name>
        <dbReference type="ChEBI" id="CHEBI:29105"/>
        <label>2</label>
    </ligand>
</feature>
<feature type="binding site" evidence="3">
    <location>
        <position position="59"/>
    </location>
    <ligand>
        <name>ATP</name>
        <dbReference type="ChEBI" id="CHEBI:30616"/>
    </ligand>
</feature>
<sequence>MKCRICREKAIIGLPQHNLALCADHFDNWMLKRAAKAIDEFKMFTKDSKILVAVSGGKDSLALWDILTRLGYNAHGLYINLGIKENDYSDESEELSRTFANRIGKKLQVVNVKELHGMSIPDKAYSKKRKTCSVCGVTKRYYMNKTAREGNFDVIATGHNLDDQAAALLGNFLYWKFDYLAKGAPYSPPLRKGEFAKAKPLILCTEKENTVYCLLQRIDYIQKECPYSKGATFLRWKHILNEIEENSPGAKQAFYLGYVKHIDIFKVQNEDMPDSRCKICDTPSWNEVCSFCALWDLNKK</sequence>
<dbReference type="PANTHER" id="PTHR11807:SF27">
    <property type="entry name" value="TRNA-5-METHYLURIDINE(54) 2-SULFURTRANSFERASE"/>
    <property type="match status" value="1"/>
</dbReference>
<dbReference type="Proteomes" id="UP000199266">
    <property type="component" value="Unassembled WGS sequence"/>
</dbReference>
<evidence type="ECO:0000259" key="4">
    <source>
        <dbReference type="Pfam" id="PF01171"/>
    </source>
</evidence>
<dbReference type="GO" id="GO:0046872">
    <property type="term" value="F:metal ion binding"/>
    <property type="evidence" value="ECO:0007669"/>
    <property type="project" value="UniProtKB-KW"/>
</dbReference>
<feature type="domain" description="2-thiouridine synthetase TtuA-like N-terminal LIM" evidence="5">
    <location>
        <begin position="2"/>
        <end position="26"/>
    </location>
</feature>